<dbReference type="InterPro" id="IPR027848">
    <property type="entry name" value="DUF4494"/>
</dbReference>
<protein>
    <recommendedName>
        <fullName evidence="3">DUF4494 domain-containing protein</fullName>
    </recommendedName>
</protein>
<dbReference type="OrthoDB" id="954784at2"/>
<sequence length="151" mass="17127">MPIWFQGKIKYQKEVIVNSRQGDQVKVKTFSEVYLIDAVSFIDAETRLTEQIAANIPDFTVSVIGKMKLADVFCVDGGQNWYKCKVIFTTEDNKGREKKLINSMLINADSVRSAYDRLQEAIKTILLPAEITEVSKTPILEIFPYTEPAES</sequence>
<evidence type="ECO:0000313" key="2">
    <source>
        <dbReference type="Proteomes" id="UP000181790"/>
    </source>
</evidence>
<comment type="caution">
    <text evidence="1">The sequence shown here is derived from an EMBL/GenBank/DDBJ whole genome shotgun (WGS) entry which is preliminary data.</text>
</comment>
<evidence type="ECO:0000313" key="1">
    <source>
        <dbReference type="EMBL" id="OIN55641.1"/>
    </source>
</evidence>
<gene>
    <name evidence="1" type="ORF">BLX24_29090</name>
</gene>
<dbReference type="RefSeq" id="WP_071506746.1">
    <property type="nucleotide sequence ID" value="NZ_MORL01000049.1"/>
</dbReference>
<dbReference type="AlphaFoldDB" id="A0A1S2VA84"/>
<dbReference type="Proteomes" id="UP000181790">
    <property type="component" value="Unassembled WGS sequence"/>
</dbReference>
<proteinExistence type="predicted"/>
<organism evidence="1 2">
    <name type="scientific">Arsenicibacter rosenii</name>
    <dbReference type="NCBI Taxonomy" id="1750698"/>
    <lineage>
        <taxon>Bacteria</taxon>
        <taxon>Pseudomonadati</taxon>
        <taxon>Bacteroidota</taxon>
        <taxon>Cytophagia</taxon>
        <taxon>Cytophagales</taxon>
        <taxon>Spirosomataceae</taxon>
        <taxon>Arsenicibacter</taxon>
    </lineage>
</organism>
<keyword evidence="2" id="KW-1185">Reference proteome</keyword>
<evidence type="ECO:0008006" key="3">
    <source>
        <dbReference type="Google" id="ProtNLM"/>
    </source>
</evidence>
<accession>A0A1S2VA84</accession>
<dbReference type="EMBL" id="MORL01000049">
    <property type="protein sequence ID" value="OIN55641.1"/>
    <property type="molecule type" value="Genomic_DNA"/>
</dbReference>
<reference evidence="1 2" key="1">
    <citation type="submission" date="2016-10" db="EMBL/GenBank/DDBJ databases">
        <title>Arsenicibacter rosenii gen. nov., sp. nov., an efficient arsenic-methylating bacterium isolated from an arsenic-contaminated paddy soil.</title>
        <authorList>
            <person name="Huang K."/>
        </authorList>
    </citation>
    <scope>NUCLEOTIDE SEQUENCE [LARGE SCALE GENOMIC DNA]</scope>
    <source>
        <strain evidence="1 2">SM-1</strain>
    </source>
</reference>
<name>A0A1S2VA84_9BACT</name>
<dbReference type="Pfam" id="PF14902">
    <property type="entry name" value="DUF4494"/>
    <property type="match status" value="1"/>
</dbReference>